<sequence length="134" mass="14797">MISTILIGLTILFIGVNLYYFFTNKTYKKSYASSALFYKLFFVLLGITIGFAVLYYVLSMNEVVLRIADPTGDPAGDSFLTYLYFSGVTILSVGYGDQVPVGSARFFALIQASIGLLLPTAYFVKAITNSNNKY</sequence>
<comment type="caution">
    <text evidence="3">The sequence shown here is derived from an EMBL/GenBank/DDBJ whole genome shotgun (WGS) entry which is preliminary data.</text>
</comment>
<protein>
    <submittedName>
        <fullName evidence="3">Ion channel</fullName>
    </submittedName>
</protein>
<keyword evidence="1" id="KW-0812">Transmembrane</keyword>
<keyword evidence="1" id="KW-1133">Transmembrane helix</keyword>
<feature type="domain" description="Potassium channel" evidence="2">
    <location>
        <begin position="47"/>
        <end position="125"/>
    </location>
</feature>
<dbReference type="SUPFAM" id="SSF81324">
    <property type="entry name" value="Voltage-gated potassium channels"/>
    <property type="match status" value="1"/>
</dbReference>
<organism evidence="3 4">
    <name type="scientific">Virgibacillus tibetensis</name>
    <dbReference type="NCBI Taxonomy" id="3042313"/>
    <lineage>
        <taxon>Bacteria</taxon>
        <taxon>Bacillati</taxon>
        <taxon>Bacillota</taxon>
        <taxon>Bacilli</taxon>
        <taxon>Bacillales</taxon>
        <taxon>Bacillaceae</taxon>
        <taxon>Virgibacillus</taxon>
    </lineage>
</organism>
<dbReference type="Gene3D" id="1.10.287.70">
    <property type="match status" value="1"/>
</dbReference>
<evidence type="ECO:0000259" key="2">
    <source>
        <dbReference type="Pfam" id="PF07885"/>
    </source>
</evidence>
<dbReference type="RefSeq" id="WP_327609263.1">
    <property type="nucleotide sequence ID" value="NZ_JARZFX010000018.1"/>
</dbReference>
<dbReference type="EMBL" id="JARZFX010000018">
    <property type="protein sequence ID" value="MEC5425730.1"/>
    <property type="molecule type" value="Genomic_DNA"/>
</dbReference>
<proteinExistence type="predicted"/>
<reference evidence="3 4" key="1">
    <citation type="journal article" date="2024" name="Int. J. Syst. Evol. Microbiol.">
        <title>Virgibacillus tibetensis sp. nov., isolated from salt lake on the Tibetan Plateau of China.</title>
        <authorList>
            <person name="Phurbu D."/>
            <person name="Liu Z.-X."/>
            <person name="Wang R."/>
            <person name="Zheng Y.-Y."/>
            <person name="Liu H.-C."/>
            <person name="Zhou Y.-G."/>
            <person name="Yu Y.-J."/>
            <person name="Li A.-H."/>
        </authorList>
    </citation>
    <scope>NUCLEOTIDE SEQUENCE [LARGE SCALE GENOMIC DNA]</scope>
    <source>
        <strain evidence="3 4">C22-A2</strain>
    </source>
</reference>
<keyword evidence="1" id="KW-0472">Membrane</keyword>
<keyword evidence="4" id="KW-1185">Reference proteome</keyword>
<evidence type="ECO:0000313" key="3">
    <source>
        <dbReference type="EMBL" id="MEC5425730.1"/>
    </source>
</evidence>
<accession>A0ABU6KLG2</accession>
<gene>
    <name evidence="3" type="ORF">QGM71_19865</name>
</gene>
<evidence type="ECO:0000256" key="1">
    <source>
        <dbReference type="SAM" id="Phobius"/>
    </source>
</evidence>
<dbReference type="InterPro" id="IPR013099">
    <property type="entry name" value="K_chnl_dom"/>
</dbReference>
<feature type="transmembrane region" description="Helical" evidence="1">
    <location>
        <begin position="6"/>
        <end position="23"/>
    </location>
</feature>
<dbReference type="Pfam" id="PF07885">
    <property type="entry name" value="Ion_trans_2"/>
    <property type="match status" value="1"/>
</dbReference>
<feature type="transmembrane region" description="Helical" evidence="1">
    <location>
        <begin position="106"/>
        <end position="124"/>
    </location>
</feature>
<feature type="transmembrane region" description="Helical" evidence="1">
    <location>
        <begin position="78"/>
        <end position="94"/>
    </location>
</feature>
<dbReference type="Proteomes" id="UP001335737">
    <property type="component" value="Unassembled WGS sequence"/>
</dbReference>
<evidence type="ECO:0000313" key="4">
    <source>
        <dbReference type="Proteomes" id="UP001335737"/>
    </source>
</evidence>
<name>A0ABU6KLG2_9BACI</name>
<feature type="transmembrane region" description="Helical" evidence="1">
    <location>
        <begin position="35"/>
        <end position="58"/>
    </location>
</feature>